<evidence type="ECO:0000256" key="1">
    <source>
        <dbReference type="ARBA" id="ARBA00023235"/>
    </source>
</evidence>
<dbReference type="Pfam" id="PF01817">
    <property type="entry name" value="CM_2"/>
    <property type="match status" value="1"/>
</dbReference>
<feature type="domain" description="Chorismate mutase" evidence="2">
    <location>
        <begin position="1"/>
        <end position="84"/>
    </location>
</feature>
<evidence type="ECO:0000313" key="3">
    <source>
        <dbReference type="EMBL" id="VEU80349.1"/>
    </source>
</evidence>
<evidence type="ECO:0000259" key="2">
    <source>
        <dbReference type="PROSITE" id="PS51168"/>
    </source>
</evidence>
<dbReference type="InterPro" id="IPR051331">
    <property type="entry name" value="Chorismate_mutase-related"/>
</dbReference>
<dbReference type="KEGG" id="aaxa:NCTC10138_00718"/>
<evidence type="ECO:0000313" key="4">
    <source>
        <dbReference type="Proteomes" id="UP000289841"/>
    </source>
</evidence>
<sequence length="84" mass="10355">MINELRKEIDEIDTLMQDLFKKRLAVARKIGEYKKEKNLPIYDSKRENEILLRLKEKYDDKDTVFYYERFMKELFSISKDLQNE</sequence>
<dbReference type="PROSITE" id="PS51168">
    <property type="entry name" value="CHORISMATE_MUT_2"/>
    <property type="match status" value="1"/>
</dbReference>
<dbReference type="GO" id="GO:0046417">
    <property type="term" value="P:chorismate metabolic process"/>
    <property type="evidence" value="ECO:0007669"/>
    <property type="project" value="InterPro"/>
</dbReference>
<dbReference type="InterPro" id="IPR036979">
    <property type="entry name" value="CM_dom_sf"/>
</dbReference>
<dbReference type="Gene3D" id="1.20.59.10">
    <property type="entry name" value="Chorismate mutase"/>
    <property type="match status" value="1"/>
</dbReference>
<dbReference type="SUPFAM" id="SSF48600">
    <property type="entry name" value="Chorismate mutase II"/>
    <property type="match status" value="1"/>
</dbReference>
<dbReference type="InterPro" id="IPR002701">
    <property type="entry name" value="CM_II_prokaryot"/>
</dbReference>
<dbReference type="PANTHER" id="PTHR38041">
    <property type="entry name" value="CHORISMATE MUTASE"/>
    <property type="match status" value="1"/>
</dbReference>
<dbReference type="SMART" id="SM00830">
    <property type="entry name" value="CM_2"/>
    <property type="match status" value="1"/>
</dbReference>
<protein>
    <submittedName>
        <fullName evidence="3">Chorismate mutase</fullName>
    </submittedName>
</protein>
<dbReference type="RefSeq" id="WP_026390474.1">
    <property type="nucleotide sequence ID" value="NZ_LR215048.1"/>
</dbReference>
<dbReference type="OrthoDB" id="9802281at2"/>
<reference evidence="3 4" key="1">
    <citation type="submission" date="2019-01" db="EMBL/GenBank/DDBJ databases">
        <authorList>
            <consortium name="Pathogen Informatics"/>
        </authorList>
    </citation>
    <scope>NUCLEOTIDE SEQUENCE [LARGE SCALE GENOMIC DNA]</scope>
    <source>
        <strain evidence="3 4">NCTC10138</strain>
    </source>
</reference>
<keyword evidence="4" id="KW-1185">Reference proteome</keyword>
<dbReference type="InterPro" id="IPR036263">
    <property type="entry name" value="Chorismate_II_sf"/>
</dbReference>
<keyword evidence="1" id="KW-0413">Isomerase</keyword>
<dbReference type="EMBL" id="LR215048">
    <property type="protein sequence ID" value="VEU80349.1"/>
    <property type="molecule type" value="Genomic_DNA"/>
</dbReference>
<name>A0A449BD19_HAPAX</name>
<dbReference type="GO" id="GO:0009697">
    <property type="term" value="P:salicylic acid biosynthetic process"/>
    <property type="evidence" value="ECO:0007669"/>
    <property type="project" value="TreeGrafter"/>
</dbReference>
<dbReference type="STRING" id="1278311.GCA_000428705_00915"/>
<dbReference type="Proteomes" id="UP000289841">
    <property type="component" value="Chromosome"/>
</dbReference>
<dbReference type="PANTHER" id="PTHR38041:SF1">
    <property type="entry name" value="CHORISMATE MUTASE"/>
    <property type="match status" value="1"/>
</dbReference>
<gene>
    <name evidence="3" type="ORF">NCTC10138_00718</name>
</gene>
<proteinExistence type="predicted"/>
<organism evidence="3 4">
    <name type="scientific">Haploplasma axanthum</name>
    <name type="common">Acholeplasma axanthum</name>
    <dbReference type="NCBI Taxonomy" id="29552"/>
    <lineage>
        <taxon>Bacteria</taxon>
        <taxon>Bacillati</taxon>
        <taxon>Mycoplasmatota</taxon>
        <taxon>Mollicutes</taxon>
        <taxon>Acholeplasmatales</taxon>
        <taxon>Acholeplasmataceae</taxon>
        <taxon>Haploplasma</taxon>
    </lineage>
</organism>
<dbReference type="AlphaFoldDB" id="A0A449BD19"/>
<dbReference type="GO" id="GO:0004106">
    <property type="term" value="F:chorismate mutase activity"/>
    <property type="evidence" value="ECO:0007669"/>
    <property type="project" value="InterPro"/>
</dbReference>
<accession>A0A449BD19</accession>